<dbReference type="Pfam" id="PF08522">
    <property type="entry name" value="BT_3987-like_N"/>
    <property type="match status" value="1"/>
</dbReference>
<comment type="caution">
    <text evidence="4">The sequence shown here is derived from an EMBL/GenBank/DDBJ whole genome shotgun (WGS) entry which is preliminary data.</text>
</comment>
<dbReference type="EMBL" id="QRVA01000036">
    <property type="protein sequence ID" value="RGS13037.1"/>
    <property type="molecule type" value="Genomic_DNA"/>
</dbReference>
<gene>
    <name evidence="4" type="ORF">DWY11_12225</name>
</gene>
<keyword evidence="1" id="KW-0732">Signal</keyword>
<dbReference type="Proteomes" id="UP000283872">
    <property type="component" value="Unassembled WGS sequence"/>
</dbReference>
<dbReference type="Pfam" id="PF18620">
    <property type="entry name" value="DUF5627"/>
    <property type="match status" value="1"/>
</dbReference>
<dbReference type="AlphaFoldDB" id="A0A3R5ZGC3"/>
<sequence length="329" mass="36571">MIMKRYIKMVAALLTLMASFTACENGDQAFDDYEGGTTAMFVYQSPVRTIVLGDDEYDTSLDKEHKCKIKATFAGSYNGRKGYVNVAVDNSLCDHLTFADGTPVKAMPAEYYSLSTNKLDFKGGMTGETVVQLTDAFFNDPDAVKNTYVIPLVMTDQQGFDRISAGTLKEGAAGSRTNASIWETAPKDYVMYCVKYQNKYSGWWLTNHNTSTDNIEKASKVQITTRTLNSSVYSVEFQEGSTIYKADLLLTFDANEKCTITSLTDGVKATGSGSWADDGIHSWNNKDRDLMELNAEITFAGGVKKSLNEKLVWWRSGVTLEEFSYTYNN</sequence>
<feature type="chain" id="PRO_5018650774" evidence="1">
    <location>
        <begin position="25"/>
        <end position="329"/>
    </location>
</feature>
<dbReference type="PROSITE" id="PS51257">
    <property type="entry name" value="PROKAR_LIPOPROTEIN"/>
    <property type="match status" value="1"/>
</dbReference>
<accession>A0A3R5ZGC3</accession>
<protein>
    <submittedName>
        <fullName evidence="4">DUF1735 domain-containing protein</fullName>
    </submittedName>
</protein>
<evidence type="ECO:0000256" key="1">
    <source>
        <dbReference type="SAM" id="SignalP"/>
    </source>
</evidence>
<organism evidence="4 5">
    <name type="scientific">Segatella copri</name>
    <dbReference type="NCBI Taxonomy" id="165179"/>
    <lineage>
        <taxon>Bacteria</taxon>
        <taxon>Pseudomonadati</taxon>
        <taxon>Bacteroidota</taxon>
        <taxon>Bacteroidia</taxon>
        <taxon>Bacteroidales</taxon>
        <taxon>Prevotellaceae</taxon>
        <taxon>Segatella</taxon>
    </lineage>
</organism>
<dbReference type="Gene3D" id="2.60.40.1740">
    <property type="entry name" value="hypothetical protein (bacova_03559)"/>
    <property type="match status" value="1"/>
</dbReference>
<feature type="domain" description="BT-3987-like N-terminal" evidence="2">
    <location>
        <begin position="38"/>
        <end position="159"/>
    </location>
</feature>
<proteinExistence type="predicted"/>
<dbReference type="InterPro" id="IPR013728">
    <property type="entry name" value="BT_3987-like_N"/>
</dbReference>
<reference evidence="4 5" key="1">
    <citation type="submission" date="2018-08" db="EMBL/GenBank/DDBJ databases">
        <title>A genome reference for cultivated species of the human gut microbiota.</title>
        <authorList>
            <person name="Zou Y."/>
            <person name="Xue W."/>
            <person name="Luo G."/>
        </authorList>
    </citation>
    <scope>NUCLEOTIDE SEQUENCE [LARGE SCALE GENOMIC DNA]</scope>
    <source>
        <strain evidence="4 5">AF24-12</strain>
    </source>
</reference>
<evidence type="ECO:0000313" key="4">
    <source>
        <dbReference type="EMBL" id="RGS13037.1"/>
    </source>
</evidence>
<evidence type="ECO:0000259" key="2">
    <source>
        <dbReference type="Pfam" id="PF08522"/>
    </source>
</evidence>
<dbReference type="Gene3D" id="2.40.128.420">
    <property type="match status" value="1"/>
</dbReference>
<evidence type="ECO:0000313" key="5">
    <source>
        <dbReference type="Proteomes" id="UP000283872"/>
    </source>
</evidence>
<feature type="domain" description="DUF5627" evidence="3">
    <location>
        <begin position="210"/>
        <end position="313"/>
    </location>
</feature>
<evidence type="ECO:0000259" key="3">
    <source>
        <dbReference type="Pfam" id="PF18620"/>
    </source>
</evidence>
<name>A0A3R5ZGC3_9BACT</name>
<dbReference type="InterPro" id="IPR040580">
    <property type="entry name" value="DUF5627"/>
</dbReference>
<feature type="signal peptide" evidence="1">
    <location>
        <begin position="1"/>
        <end position="24"/>
    </location>
</feature>